<gene>
    <name evidence="2" type="ORF">SAMN05444371_0111</name>
</gene>
<dbReference type="STRING" id="216903.SAMN05444371_0111"/>
<dbReference type="AlphaFoldDB" id="A0A1M6N190"/>
<dbReference type="Proteomes" id="UP000184498">
    <property type="component" value="Unassembled WGS sequence"/>
</dbReference>
<evidence type="ECO:0000256" key="1">
    <source>
        <dbReference type="SAM" id="SignalP"/>
    </source>
</evidence>
<evidence type="ECO:0000313" key="3">
    <source>
        <dbReference type="Proteomes" id="UP000184498"/>
    </source>
</evidence>
<organism evidence="2 3">
    <name type="scientific">Epilithonimonas mollis</name>
    <dbReference type="NCBI Taxonomy" id="216903"/>
    <lineage>
        <taxon>Bacteria</taxon>
        <taxon>Pseudomonadati</taxon>
        <taxon>Bacteroidota</taxon>
        <taxon>Flavobacteriia</taxon>
        <taxon>Flavobacteriales</taxon>
        <taxon>Weeksellaceae</taxon>
        <taxon>Chryseobacterium group</taxon>
        <taxon>Epilithonimonas</taxon>
    </lineage>
</organism>
<dbReference type="EMBL" id="FRAM01000001">
    <property type="protein sequence ID" value="SHJ89412.1"/>
    <property type="molecule type" value="Genomic_DNA"/>
</dbReference>
<name>A0A1M6N190_9FLAO</name>
<feature type="signal peptide" evidence="1">
    <location>
        <begin position="1"/>
        <end position="18"/>
    </location>
</feature>
<proteinExistence type="predicted"/>
<dbReference type="OrthoDB" id="958951at2"/>
<feature type="chain" id="PRO_5012116008" evidence="1">
    <location>
        <begin position="19"/>
        <end position="175"/>
    </location>
</feature>
<sequence length="175" mass="19417">MKKLTLFFLLMLSTMFLAQVDQIYKHNGEIIKGTVKKLEDYSVVFTYENEDAENTIGKYAVEKIIYGKSGRTQDVTEKITVNGEDDWDNVVILEDKSYISGLTKKGEIKGKTGFVSLHTGNSADNKANKKLKMEAAKLKCPFVLLTAEKDINQSGASGPSFGAVQAIRRGLAYSY</sequence>
<reference evidence="3" key="1">
    <citation type="submission" date="2016-11" db="EMBL/GenBank/DDBJ databases">
        <authorList>
            <person name="Varghese N."/>
            <person name="Submissions S."/>
        </authorList>
    </citation>
    <scope>NUCLEOTIDE SEQUENCE [LARGE SCALE GENOMIC DNA]</scope>
    <source>
        <strain evidence="3">DSM 18016</strain>
    </source>
</reference>
<accession>A0A1M6N190</accession>
<dbReference type="RefSeq" id="WP_072995782.1">
    <property type="nucleotide sequence ID" value="NZ_FRAM01000001.1"/>
</dbReference>
<keyword evidence="1" id="KW-0732">Signal</keyword>
<keyword evidence="3" id="KW-1185">Reference proteome</keyword>
<protein>
    <submittedName>
        <fullName evidence="2">Uncharacterized protein</fullName>
    </submittedName>
</protein>
<evidence type="ECO:0000313" key="2">
    <source>
        <dbReference type="EMBL" id="SHJ89412.1"/>
    </source>
</evidence>